<feature type="transmembrane region" description="Helical" evidence="6">
    <location>
        <begin position="66"/>
        <end position="85"/>
    </location>
</feature>
<evidence type="ECO:0000256" key="2">
    <source>
        <dbReference type="ARBA" id="ARBA00006208"/>
    </source>
</evidence>
<name>A0ABD1IXM4_9TELE</name>
<keyword evidence="3 6" id="KW-0812">Transmembrane</keyword>
<dbReference type="InterPro" id="IPR006696">
    <property type="entry name" value="DUF423"/>
</dbReference>
<comment type="caution">
    <text evidence="7">The sequence shown here is derived from an EMBL/GenBank/DDBJ whole genome shotgun (WGS) entry which is preliminary data.</text>
</comment>
<gene>
    <name evidence="7" type="ORF">ACEWY4_024810</name>
</gene>
<evidence type="ECO:0008006" key="9">
    <source>
        <dbReference type="Google" id="ProtNLM"/>
    </source>
</evidence>
<evidence type="ECO:0000256" key="4">
    <source>
        <dbReference type="ARBA" id="ARBA00022989"/>
    </source>
</evidence>
<dbReference type="GO" id="GO:0016020">
    <property type="term" value="C:membrane"/>
    <property type="evidence" value="ECO:0007669"/>
    <property type="project" value="UniProtKB-SubCell"/>
</dbReference>
<dbReference type="Pfam" id="PF04241">
    <property type="entry name" value="DUF423"/>
    <property type="match status" value="1"/>
</dbReference>
<dbReference type="AlphaFoldDB" id="A0ABD1IXM4"/>
<evidence type="ECO:0000256" key="5">
    <source>
        <dbReference type="ARBA" id="ARBA00023136"/>
    </source>
</evidence>
<keyword evidence="5 6" id="KW-0472">Membrane</keyword>
<evidence type="ECO:0000256" key="3">
    <source>
        <dbReference type="ARBA" id="ARBA00022692"/>
    </source>
</evidence>
<comment type="subcellular location">
    <subcellularLocation>
        <location evidence="1">Membrane</location>
        <topology evidence="1">Multi-pass membrane protein</topology>
    </subcellularLocation>
</comment>
<proteinExistence type="inferred from homology"/>
<evidence type="ECO:0000256" key="1">
    <source>
        <dbReference type="ARBA" id="ARBA00004141"/>
    </source>
</evidence>
<dbReference type="Proteomes" id="UP001591681">
    <property type="component" value="Unassembled WGS sequence"/>
</dbReference>
<sequence>MTASRVVTRLAGVSGALAVAAGAYGAHGFRRSDRDDYLKELFETANKYHMYHSLAMLGAAHCRKPALAGTLLLAGMGCFCGSLYHQAITGDPGLRKVAPIGGTLLIVGWAAMAL</sequence>
<evidence type="ECO:0000313" key="8">
    <source>
        <dbReference type="Proteomes" id="UP001591681"/>
    </source>
</evidence>
<keyword evidence="4 6" id="KW-1133">Transmembrane helix</keyword>
<keyword evidence="8" id="KW-1185">Reference proteome</keyword>
<comment type="similarity">
    <text evidence="2">Belongs to the TMEM256 family.</text>
</comment>
<protein>
    <recommendedName>
        <fullName evidence="9">Transmembrane protein 256</fullName>
    </recommendedName>
</protein>
<accession>A0ABD1IXM4</accession>
<dbReference type="EMBL" id="JBHFQA010000022">
    <property type="protein sequence ID" value="KAL2079066.1"/>
    <property type="molecule type" value="Genomic_DNA"/>
</dbReference>
<organism evidence="7 8">
    <name type="scientific">Coilia grayii</name>
    <name type="common">Gray's grenadier anchovy</name>
    <dbReference type="NCBI Taxonomy" id="363190"/>
    <lineage>
        <taxon>Eukaryota</taxon>
        <taxon>Metazoa</taxon>
        <taxon>Chordata</taxon>
        <taxon>Craniata</taxon>
        <taxon>Vertebrata</taxon>
        <taxon>Euteleostomi</taxon>
        <taxon>Actinopterygii</taxon>
        <taxon>Neopterygii</taxon>
        <taxon>Teleostei</taxon>
        <taxon>Clupei</taxon>
        <taxon>Clupeiformes</taxon>
        <taxon>Clupeoidei</taxon>
        <taxon>Engraulidae</taxon>
        <taxon>Coilinae</taxon>
        <taxon>Coilia</taxon>
    </lineage>
</organism>
<evidence type="ECO:0000313" key="7">
    <source>
        <dbReference type="EMBL" id="KAL2079066.1"/>
    </source>
</evidence>
<dbReference type="PANTHER" id="PTHR43461">
    <property type="entry name" value="TRANSMEMBRANE PROTEIN 256"/>
    <property type="match status" value="1"/>
</dbReference>
<dbReference type="PANTHER" id="PTHR43461:SF1">
    <property type="entry name" value="TRANSMEMBRANE PROTEIN 256"/>
    <property type="match status" value="1"/>
</dbReference>
<reference evidence="7 8" key="1">
    <citation type="submission" date="2024-09" db="EMBL/GenBank/DDBJ databases">
        <title>A chromosome-level genome assembly of Gray's grenadier anchovy, Coilia grayii.</title>
        <authorList>
            <person name="Fu Z."/>
        </authorList>
    </citation>
    <scope>NUCLEOTIDE SEQUENCE [LARGE SCALE GENOMIC DNA]</scope>
    <source>
        <strain evidence="7">G4</strain>
        <tissue evidence="7">Muscle</tissue>
    </source>
</reference>
<evidence type="ECO:0000256" key="6">
    <source>
        <dbReference type="SAM" id="Phobius"/>
    </source>
</evidence>